<dbReference type="InterPro" id="IPR023393">
    <property type="entry name" value="START-like_dom_sf"/>
</dbReference>
<dbReference type="RefSeq" id="WP_338177186.1">
    <property type="nucleotide sequence ID" value="NZ_JAEKNQ010000021.1"/>
</dbReference>
<organism evidence="3 4">
    <name type="scientific">Candidatus Dormiibacter inghamiae</name>
    <dbReference type="NCBI Taxonomy" id="3127013"/>
    <lineage>
        <taxon>Bacteria</taxon>
        <taxon>Bacillati</taxon>
        <taxon>Candidatus Dormiibacterota</taxon>
        <taxon>Candidatus Dormibacteria</taxon>
        <taxon>Candidatus Dormibacterales</taxon>
        <taxon>Candidatus Dormibacteraceae</taxon>
        <taxon>Candidatus Dormiibacter</taxon>
    </lineage>
</organism>
<dbReference type="SUPFAM" id="SSF55961">
    <property type="entry name" value="Bet v1-like"/>
    <property type="match status" value="1"/>
</dbReference>
<dbReference type="CDD" id="cd07814">
    <property type="entry name" value="SRPBCC_CalC_Aha1-like"/>
    <property type="match status" value="1"/>
</dbReference>
<evidence type="ECO:0000313" key="3">
    <source>
        <dbReference type="EMBL" id="MBJ7602580.1"/>
    </source>
</evidence>
<sequence>MSRPEILTATIRIAAPPAEVFSYLVEPSLLVQWMGTWADLNAQPGGVFAVDFDQAHVRGKYVAVEPPDRVVFTWGVPGDATLPAGPSTVEILLTADGDGTVVELTHHDLPPERLPDHKAGWASLLEALRRTAGS</sequence>
<dbReference type="Proteomes" id="UP000620075">
    <property type="component" value="Unassembled WGS sequence"/>
</dbReference>
<protein>
    <submittedName>
        <fullName evidence="3">SRPBCC domain-containing protein</fullName>
    </submittedName>
</protein>
<name>A0A934KI93_9BACT</name>
<gene>
    <name evidence="3" type="ORF">JF888_05230</name>
</gene>
<evidence type="ECO:0000313" key="4">
    <source>
        <dbReference type="Proteomes" id="UP000620075"/>
    </source>
</evidence>
<evidence type="ECO:0000256" key="1">
    <source>
        <dbReference type="ARBA" id="ARBA00006817"/>
    </source>
</evidence>
<comment type="similarity">
    <text evidence="1">Belongs to the AHA1 family.</text>
</comment>
<accession>A0A934KI93</accession>
<dbReference type="InterPro" id="IPR013538">
    <property type="entry name" value="ASHA1/2-like_C"/>
</dbReference>
<dbReference type="EMBL" id="JAEKNQ010000021">
    <property type="protein sequence ID" value="MBJ7602580.1"/>
    <property type="molecule type" value="Genomic_DNA"/>
</dbReference>
<dbReference type="AlphaFoldDB" id="A0A934KI93"/>
<reference evidence="3 4" key="1">
    <citation type="submission" date="2020-10" db="EMBL/GenBank/DDBJ databases">
        <title>Ca. Dormibacterota MAGs.</title>
        <authorList>
            <person name="Montgomery K."/>
        </authorList>
    </citation>
    <scope>NUCLEOTIDE SEQUENCE [LARGE SCALE GENOMIC DNA]</scope>
    <source>
        <strain evidence="3">SC8811_S16_3</strain>
    </source>
</reference>
<comment type="caution">
    <text evidence="3">The sequence shown here is derived from an EMBL/GenBank/DDBJ whole genome shotgun (WGS) entry which is preliminary data.</text>
</comment>
<evidence type="ECO:0000259" key="2">
    <source>
        <dbReference type="Pfam" id="PF08327"/>
    </source>
</evidence>
<feature type="domain" description="Activator of Hsp90 ATPase homologue 1/2-like C-terminal" evidence="2">
    <location>
        <begin position="14"/>
        <end position="131"/>
    </location>
</feature>
<proteinExistence type="inferred from homology"/>
<dbReference type="Pfam" id="PF08327">
    <property type="entry name" value="AHSA1"/>
    <property type="match status" value="1"/>
</dbReference>
<dbReference type="Gene3D" id="3.30.530.20">
    <property type="match status" value="1"/>
</dbReference>